<sequence length="96" mass="10634">MLALFSFFNFLRVFSYVPQIIKVARDEHGASAISYSTWAMWTCANGSTLGYAAVNLHDPWLAFISGVNTAGCAIVIALTVVKRRQHRERLEARSAA</sequence>
<evidence type="ECO:0000256" key="1">
    <source>
        <dbReference type="SAM" id="Phobius"/>
    </source>
</evidence>
<protein>
    <recommendedName>
        <fullName evidence="4">PQ-loop repeat-containing protein</fullName>
    </recommendedName>
</protein>
<dbReference type="EMBL" id="BMES01000002">
    <property type="protein sequence ID" value="GGH28223.1"/>
    <property type="molecule type" value="Genomic_DNA"/>
</dbReference>
<dbReference type="Gene3D" id="1.20.1280.290">
    <property type="match status" value="1"/>
</dbReference>
<evidence type="ECO:0000313" key="2">
    <source>
        <dbReference type="EMBL" id="GGH28223.1"/>
    </source>
</evidence>
<keyword evidence="1" id="KW-0472">Membrane</keyword>
<name>A0A917I912_9HYPH</name>
<gene>
    <name evidence="2" type="ORF">GCM10007036_37300</name>
</gene>
<evidence type="ECO:0008006" key="4">
    <source>
        <dbReference type="Google" id="ProtNLM"/>
    </source>
</evidence>
<evidence type="ECO:0000313" key="3">
    <source>
        <dbReference type="Proteomes" id="UP000603912"/>
    </source>
</evidence>
<dbReference type="AlphaFoldDB" id="A0A917I912"/>
<accession>A0A917I912</accession>
<proteinExistence type="predicted"/>
<organism evidence="2 3">
    <name type="scientific">Alsobacter metallidurans</name>
    <dbReference type="NCBI Taxonomy" id="340221"/>
    <lineage>
        <taxon>Bacteria</taxon>
        <taxon>Pseudomonadati</taxon>
        <taxon>Pseudomonadota</taxon>
        <taxon>Alphaproteobacteria</taxon>
        <taxon>Hyphomicrobiales</taxon>
        <taxon>Alsobacteraceae</taxon>
        <taxon>Alsobacter</taxon>
    </lineage>
</organism>
<keyword evidence="1" id="KW-0812">Transmembrane</keyword>
<dbReference type="Proteomes" id="UP000603912">
    <property type="component" value="Unassembled WGS sequence"/>
</dbReference>
<keyword evidence="3" id="KW-1185">Reference proteome</keyword>
<reference evidence="2" key="2">
    <citation type="submission" date="2020-09" db="EMBL/GenBank/DDBJ databases">
        <authorList>
            <person name="Sun Q."/>
            <person name="Zhou Y."/>
        </authorList>
    </citation>
    <scope>NUCLEOTIDE SEQUENCE</scope>
    <source>
        <strain evidence="2">CGMCC 1.12214</strain>
    </source>
</reference>
<feature type="transmembrane region" description="Helical" evidence="1">
    <location>
        <begin position="60"/>
        <end position="81"/>
    </location>
</feature>
<comment type="caution">
    <text evidence="2">The sequence shown here is derived from an EMBL/GenBank/DDBJ whole genome shotgun (WGS) entry which is preliminary data.</text>
</comment>
<reference evidence="2" key="1">
    <citation type="journal article" date="2014" name="Int. J. Syst. Evol. Microbiol.">
        <title>Complete genome sequence of Corynebacterium casei LMG S-19264T (=DSM 44701T), isolated from a smear-ripened cheese.</title>
        <authorList>
            <consortium name="US DOE Joint Genome Institute (JGI-PGF)"/>
            <person name="Walter F."/>
            <person name="Albersmeier A."/>
            <person name="Kalinowski J."/>
            <person name="Ruckert C."/>
        </authorList>
    </citation>
    <scope>NUCLEOTIDE SEQUENCE</scope>
    <source>
        <strain evidence="2">CGMCC 1.12214</strain>
    </source>
</reference>
<keyword evidence="1" id="KW-1133">Transmembrane helix</keyword>